<gene>
    <name evidence="1" type="ORF">MNBD_BACTEROID02-916</name>
</gene>
<evidence type="ECO:0000313" key="1">
    <source>
        <dbReference type="EMBL" id="VAV85025.1"/>
    </source>
</evidence>
<reference evidence="1" key="1">
    <citation type="submission" date="2018-06" db="EMBL/GenBank/DDBJ databases">
        <authorList>
            <person name="Zhirakovskaya E."/>
        </authorList>
    </citation>
    <scope>NUCLEOTIDE SEQUENCE</scope>
</reference>
<dbReference type="AlphaFoldDB" id="A0A3B0RN74"/>
<dbReference type="InterPro" id="IPR036411">
    <property type="entry name" value="TorD-like_sf"/>
</dbReference>
<protein>
    <submittedName>
        <fullName evidence="1">Uncharacterized protein</fullName>
    </submittedName>
</protein>
<sequence length="220" mass="25370">MKKQILDYNKISNLFVFPQQENYVSNVKDVQLYLNKTLPNVGELLQPFTDVISSVTKYELEDLYLRTFEVQSITTLDIGYVIFGDDYKRGELLVNLNKEHQNYGIDCGNELADNLSNVLKLINVIEDSELLDDLINKIVVPALTKMIEGFGDKQLLAKEKVYIKHHKTLLDKHQSFTIYKHALFALYKALNHDFNIIIQEQPQRSGGFLSSIKQEIQLES</sequence>
<name>A0A3B0RN74_9ZZZZ</name>
<dbReference type="SUPFAM" id="SSF89155">
    <property type="entry name" value="TorD-like"/>
    <property type="match status" value="1"/>
</dbReference>
<organism evidence="1">
    <name type="scientific">hydrothermal vent metagenome</name>
    <dbReference type="NCBI Taxonomy" id="652676"/>
    <lineage>
        <taxon>unclassified sequences</taxon>
        <taxon>metagenomes</taxon>
        <taxon>ecological metagenomes</taxon>
    </lineage>
</organism>
<accession>A0A3B0RN74</accession>
<proteinExistence type="predicted"/>
<dbReference type="EMBL" id="UOEB01000198">
    <property type="protein sequence ID" value="VAV85025.1"/>
    <property type="molecule type" value="Genomic_DNA"/>
</dbReference>